<dbReference type="PANTHER" id="PTHR30336:SF4">
    <property type="entry name" value="ENVELOPE BIOGENESIS FACTOR ELYC"/>
    <property type="match status" value="1"/>
</dbReference>
<dbReference type="GO" id="GO:0043164">
    <property type="term" value="P:Gram-negative-bacterium-type cell wall biogenesis"/>
    <property type="evidence" value="ECO:0007669"/>
    <property type="project" value="TreeGrafter"/>
</dbReference>
<sequence length="263" mass="27633">MFFVAAKLFWLVAAPLNLAVLLGLGAVAGILCRCPRLARRLAAAALAVLLLAAATPLGPYAAAVLERRFVPAPALPAAIAGILVLGGGIDTERSLGWGRPILGAEAERLTALIDLGRRYPEAPVIYAGGFGGLGTVARTEAAFARDFLLAAGFDLTRVAFDGRSRNTRENAVEARMLAGDSAGRPWVLVTGALHMPRAVAVFRHEGWQVIPWPVAPVTPGPDAMPWTPLDTAATLGQSTRALREWIGLAAYRAAGYTATLLPK</sequence>
<keyword evidence="1" id="KW-0472">Membrane</keyword>
<keyword evidence="1" id="KW-1133">Transmembrane helix</keyword>
<dbReference type="RefSeq" id="WP_109922665.1">
    <property type="nucleotide sequence ID" value="NZ_QGLF01000005.1"/>
</dbReference>
<name>A0A317DWB4_9PROT</name>
<dbReference type="InterPro" id="IPR051599">
    <property type="entry name" value="Cell_Envelope_Assoc"/>
</dbReference>
<dbReference type="GO" id="GO:0000270">
    <property type="term" value="P:peptidoglycan metabolic process"/>
    <property type="evidence" value="ECO:0007669"/>
    <property type="project" value="TreeGrafter"/>
</dbReference>
<reference evidence="4" key="1">
    <citation type="submission" date="2018-05" db="EMBL/GenBank/DDBJ databases">
        <title>Zavarzinia sp. HR-AS.</title>
        <authorList>
            <person name="Lee Y."/>
            <person name="Jeon C.O."/>
        </authorList>
    </citation>
    <scope>NUCLEOTIDE SEQUENCE [LARGE SCALE GENOMIC DNA]</scope>
    <source>
        <strain evidence="4">DSM 1231</strain>
    </source>
</reference>
<feature type="transmembrane region" description="Helical" evidence="1">
    <location>
        <begin position="12"/>
        <end position="31"/>
    </location>
</feature>
<feature type="domain" description="DUF218" evidence="2">
    <location>
        <begin position="81"/>
        <end position="247"/>
    </location>
</feature>
<dbReference type="Pfam" id="PF02698">
    <property type="entry name" value="DUF218"/>
    <property type="match status" value="1"/>
</dbReference>
<comment type="caution">
    <text evidence="3">The sequence shown here is derived from an EMBL/GenBank/DDBJ whole genome shotgun (WGS) entry which is preliminary data.</text>
</comment>
<dbReference type="Gene3D" id="3.40.50.620">
    <property type="entry name" value="HUPs"/>
    <property type="match status" value="1"/>
</dbReference>
<keyword evidence="1" id="KW-0812">Transmembrane</keyword>
<feature type="transmembrane region" description="Helical" evidence="1">
    <location>
        <begin position="43"/>
        <end position="63"/>
    </location>
</feature>
<dbReference type="InterPro" id="IPR014729">
    <property type="entry name" value="Rossmann-like_a/b/a_fold"/>
</dbReference>
<dbReference type="GO" id="GO:0005886">
    <property type="term" value="C:plasma membrane"/>
    <property type="evidence" value="ECO:0007669"/>
    <property type="project" value="TreeGrafter"/>
</dbReference>
<evidence type="ECO:0000313" key="3">
    <source>
        <dbReference type="EMBL" id="PWR18979.1"/>
    </source>
</evidence>
<dbReference type="AlphaFoldDB" id="A0A317DWB4"/>
<dbReference type="Proteomes" id="UP000246077">
    <property type="component" value="Unassembled WGS sequence"/>
</dbReference>
<accession>A0A317DWB4</accession>
<organism evidence="3 4">
    <name type="scientific">Zavarzinia compransoris</name>
    <dbReference type="NCBI Taxonomy" id="1264899"/>
    <lineage>
        <taxon>Bacteria</taxon>
        <taxon>Pseudomonadati</taxon>
        <taxon>Pseudomonadota</taxon>
        <taxon>Alphaproteobacteria</taxon>
        <taxon>Rhodospirillales</taxon>
        <taxon>Zavarziniaceae</taxon>
        <taxon>Zavarzinia</taxon>
    </lineage>
</organism>
<evidence type="ECO:0000256" key="1">
    <source>
        <dbReference type="SAM" id="Phobius"/>
    </source>
</evidence>
<evidence type="ECO:0000259" key="2">
    <source>
        <dbReference type="Pfam" id="PF02698"/>
    </source>
</evidence>
<dbReference type="EMBL" id="QGLF01000005">
    <property type="protein sequence ID" value="PWR18979.1"/>
    <property type="molecule type" value="Genomic_DNA"/>
</dbReference>
<dbReference type="OrthoDB" id="9809813at2"/>
<dbReference type="PANTHER" id="PTHR30336">
    <property type="entry name" value="INNER MEMBRANE PROTEIN, PROBABLE PERMEASE"/>
    <property type="match status" value="1"/>
</dbReference>
<proteinExistence type="predicted"/>
<gene>
    <name evidence="3" type="ORF">DKG75_18600</name>
</gene>
<dbReference type="CDD" id="cd06259">
    <property type="entry name" value="YdcF-like"/>
    <property type="match status" value="1"/>
</dbReference>
<protein>
    <submittedName>
        <fullName evidence="3">YdcF family protein</fullName>
    </submittedName>
</protein>
<keyword evidence="4" id="KW-1185">Reference proteome</keyword>
<evidence type="ECO:0000313" key="4">
    <source>
        <dbReference type="Proteomes" id="UP000246077"/>
    </source>
</evidence>
<dbReference type="InterPro" id="IPR003848">
    <property type="entry name" value="DUF218"/>
</dbReference>